<reference evidence="2 3" key="1">
    <citation type="journal article" date="2024" name="bioRxiv">
        <title>A reference genome for Trichogramma kaykai: A tiny desert-dwelling parasitoid wasp with competing sex-ratio distorters.</title>
        <authorList>
            <person name="Culotta J."/>
            <person name="Lindsey A.R."/>
        </authorList>
    </citation>
    <scope>NUCLEOTIDE SEQUENCE [LARGE SCALE GENOMIC DNA]</scope>
    <source>
        <strain evidence="2 3">KSX58</strain>
    </source>
</reference>
<dbReference type="Proteomes" id="UP001627154">
    <property type="component" value="Unassembled WGS sequence"/>
</dbReference>
<evidence type="ECO:0008006" key="4">
    <source>
        <dbReference type="Google" id="ProtNLM"/>
    </source>
</evidence>
<evidence type="ECO:0000313" key="2">
    <source>
        <dbReference type="EMBL" id="KAL3390033.1"/>
    </source>
</evidence>
<proteinExistence type="predicted"/>
<gene>
    <name evidence="2" type="ORF">TKK_014862</name>
</gene>
<dbReference type="EMBL" id="JBJJXI010000121">
    <property type="protein sequence ID" value="KAL3390033.1"/>
    <property type="molecule type" value="Genomic_DNA"/>
</dbReference>
<name>A0ABD2WAV1_9HYME</name>
<accession>A0ABD2WAV1</accession>
<protein>
    <recommendedName>
        <fullName evidence="4">Cuticle protein 18.7-like</fullName>
    </recommendedName>
</protein>
<keyword evidence="3" id="KW-1185">Reference proteome</keyword>
<comment type="caution">
    <text evidence="2">The sequence shown here is derived from an EMBL/GenBank/DDBJ whole genome shotgun (WGS) entry which is preliminary data.</text>
</comment>
<feature type="chain" id="PRO_5044815852" description="Cuticle protein 18.7-like" evidence="1">
    <location>
        <begin position="17"/>
        <end position="155"/>
    </location>
</feature>
<organism evidence="2 3">
    <name type="scientific">Trichogramma kaykai</name>
    <dbReference type="NCBI Taxonomy" id="54128"/>
    <lineage>
        <taxon>Eukaryota</taxon>
        <taxon>Metazoa</taxon>
        <taxon>Ecdysozoa</taxon>
        <taxon>Arthropoda</taxon>
        <taxon>Hexapoda</taxon>
        <taxon>Insecta</taxon>
        <taxon>Pterygota</taxon>
        <taxon>Neoptera</taxon>
        <taxon>Endopterygota</taxon>
        <taxon>Hymenoptera</taxon>
        <taxon>Apocrita</taxon>
        <taxon>Proctotrupomorpha</taxon>
        <taxon>Chalcidoidea</taxon>
        <taxon>Trichogrammatidae</taxon>
        <taxon>Trichogramma</taxon>
    </lineage>
</organism>
<feature type="signal peptide" evidence="1">
    <location>
        <begin position="1"/>
        <end position="16"/>
    </location>
</feature>
<dbReference type="AlphaFoldDB" id="A0ABD2WAV1"/>
<sequence length="155" mass="15888">MKLFVVLSGLLAVAMAKPGLLAYNVVLPGAPIGLDGRVVDTPEVSLAKAAHAAAHINEKLNHNAEVLRSADFIYPAVAHVYAAPAALPVVHSAPLAYAAPLPAALPIASHATLLATDGRPLDTPEVAAAKAAHAAAHINEQLTHAKEATRNAIYA</sequence>
<evidence type="ECO:0000256" key="1">
    <source>
        <dbReference type="SAM" id="SignalP"/>
    </source>
</evidence>
<evidence type="ECO:0000313" key="3">
    <source>
        <dbReference type="Proteomes" id="UP001627154"/>
    </source>
</evidence>
<keyword evidence="1" id="KW-0732">Signal</keyword>